<gene>
    <name evidence="1" type="ORF">V6N11_018665</name>
</gene>
<dbReference type="Proteomes" id="UP001396334">
    <property type="component" value="Unassembled WGS sequence"/>
</dbReference>
<comment type="caution">
    <text evidence="1">The sequence shown here is derived from an EMBL/GenBank/DDBJ whole genome shotgun (WGS) entry which is preliminary data.</text>
</comment>
<evidence type="ECO:0000313" key="2">
    <source>
        <dbReference type="Proteomes" id="UP001396334"/>
    </source>
</evidence>
<reference evidence="1 2" key="1">
    <citation type="journal article" date="2024" name="G3 (Bethesda)">
        <title>Genome assembly of Hibiscus sabdariffa L. provides insights into metabolisms of medicinal natural products.</title>
        <authorList>
            <person name="Kim T."/>
        </authorList>
    </citation>
    <scope>NUCLEOTIDE SEQUENCE [LARGE SCALE GENOMIC DNA]</scope>
    <source>
        <strain evidence="1">TK-2024</strain>
        <tissue evidence="1">Old leaves</tissue>
    </source>
</reference>
<sequence length="343" mass="36752">MHSMAPKGRQLDFMVVGASLDLEGVGRQVNGLALVVVGENMLLNAGDMPVAMDTNRVGGEGSPTTLKASFRDMVVGQIVVDKQNSFTGHFKDLCKSVGSDLEKVAPKPIPTADDMYGPWMQVERRRRRGVAVSRDVLPETENSPTVGGSRFAALANVEGEVMQVGDVNVRLRDPIISRPSLSTLAPLAAGGRMVARLMLAVLRSEITPNIAAKDTVVVAPTSLLADKHKAIRVVEEGSKKILHDNNGRAMYGSIRKFYSKGASRNVNLAAGFPRKNGKPKKVDGTSQKPIEVSKLIKNVTSELSTVSSLEGGEGRNNELVGGDRSSVHWIENTAFDGEREAGV</sequence>
<proteinExistence type="predicted"/>
<protein>
    <submittedName>
        <fullName evidence="1">Uncharacterized protein</fullName>
    </submittedName>
</protein>
<accession>A0ABR2QSR9</accession>
<keyword evidence="2" id="KW-1185">Reference proteome</keyword>
<name>A0ABR2QSR9_9ROSI</name>
<dbReference type="EMBL" id="JBBPBN010000032">
    <property type="protein sequence ID" value="KAK9003766.1"/>
    <property type="molecule type" value="Genomic_DNA"/>
</dbReference>
<evidence type="ECO:0000313" key="1">
    <source>
        <dbReference type="EMBL" id="KAK9003766.1"/>
    </source>
</evidence>
<organism evidence="1 2">
    <name type="scientific">Hibiscus sabdariffa</name>
    <name type="common">roselle</name>
    <dbReference type="NCBI Taxonomy" id="183260"/>
    <lineage>
        <taxon>Eukaryota</taxon>
        <taxon>Viridiplantae</taxon>
        <taxon>Streptophyta</taxon>
        <taxon>Embryophyta</taxon>
        <taxon>Tracheophyta</taxon>
        <taxon>Spermatophyta</taxon>
        <taxon>Magnoliopsida</taxon>
        <taxon>eudicotyledons</taxon>
        <taxon>Gunneridae</taxon>
        <taxon>Pentapetalae</taxon>
        <taxon>rosids</taxon>
        <taxon>malvids</taxon>
        <taxon>Malvales</taxon>
        <taxon>Malvaceae</taxon>
        <taxon>Malvoideae</taxon>
        <taxon>Hibiscus</taxon>
    </lineage>
</organism>